<dbReference type="NCBIfam" id="TIGR02532">
    <property type="entry name" value="IV_pilin_GFxxxE"/>
    <property type="match status" value="1"/>
</dbReference>
<feature type="transmembrane region" description="Helical" evidence="1">
    <location>
        <begin position="12"/>
        <end position="34"/>
    </location>
</feature>
<keyword evidence="1" id="KW-0472">Membrane</keyword>
<dbReference type="RefSeq" id="WP_115475958.1">
    <property type="nucleotide sequence ID" value="NZ_QRBF01000001.1"/>
</dbReference>
<dbReference type="NCBIfam" id="TIGR02523">
    <property type="entry name" value="type_IV_pilV"/>
    <property type="match status" value="1"/>
</dbReference>
<name>A0A370XBQ8_9GAMM</name>
<sequence length="175" mass="18118">MQCLRRQRGVSLIEVLVAVLVCSAGLVGVAGLLVTSARSNHAAYLRTQVTLLAQGMADRMRANPVGVWSGGYNGSFPNGATQDCQLGCTPGQLARHDQGVWSSQLQTLLPSGAQATIACRDGGAASVPGADPSALRSAYGGSCTMTMTWTESGVGAAGSIENDRASQTFAWEFQP</sequence>
<gene>
    <name evidence="2" type="primary">pilV</name>
    <name evidence="2" type="ORF">DWU99_00025</name>
</gene>
<accession>A0A370XBQ8</accession>
<evidence type="ECO:0000313" key="3">
    <source>
        <dbReference type="Proteomes" id="UP000255334"/>
    </source>
</evidence>
<dbReference type="Proteomes" id="UP000255334">
    <property type="component" value="Unassembled WGS sequence"/>
</dbReference>
<evidence type="ECO:0000313" key="2">
    <source>
        <dbReference type="EMBL" id="RDS85707.1"/>
    </source>
</evidence>
<evidence type="ECO:0000256" key="1">
    <source>
        <dbReference type="SAM" id="Phobius"/>
    </source>
</evidence>
<keyword evidence="1" id="KW-1133">Transmembrane helix</keyword>
<keyword evidence="3" id="KW-1185">Reference proteome</keyword>
<dbReference type="Pfam" id="PF07963">
    <property type="entry name" value="N_methyl"/>
    <property type="match status" value="1"/>
</dbReference>
<keyword evidence="1" id="KW-0812">Transmembrane</keyword>
<reference evidence="2 3" key="1">
    <citation type="submission" date="2018-07" db="EMBL/GenBank/DDBJ databases">
        <title>Dyella monticola sp. nov. and Dyella psychrodurans sp. nov. isolated from monsoon evergreen broad-leaved forest soil of Dinghu Mountain, China.</title>
        <authorList>
            <person name="Gao Z."/>
            <person name="Qiu L."/>
        </authorList>
    </citation>
    <scope>NUCLEOTIDE SEQUENCE [LARGE SCALE GENOMIC DNA]</scope>
    <source>
        <strain evidence="2 3">4MSK11</strain>
    </source>
</reference>
<proteinExistence type="predicted"/>
<comment type="caution">
    <text evidence="2">The sequence shown here is derived from an EMBL/GenBank/DDBJ whole genome shotgun (WGS) entry which is preliminary data.</text>
</comment>
<dbReference type="InterPro" id="IPR012902">
    <property type="entry name" value="N_methyl_site"/>
</dbReference>
<dbReference type="EMBL" id="QRBF01000001">
    <property type="protein sequence ID" value="RDS85707.1"/>
    <property type="molecule type" value="Genomic_DNA"/>
</dbReference>
<dbReference type="OrthoDB" id="8547299at2"/>
<dbReference type="InterPro" id="IPR013362">
    <property type="entry name" value="Pilus_4_PilV"/>
</dbReference>
<organism evidence="2 3">
    <name type="scientific">Dyella psychrodurans</name>
    <dbReference type="NCBI Taxonomy" id="1927960"/>
    <lineage>
        <taxon>Bacteria</taxon>
        <taxon>Pseudomonadati</taxon>
        <taxon>Pseudomonadota</taxon>
        <taxon>Gammaproteobacteria</taxon>
        <taxon>Lysobacterales</taxon>
        <taxon>Rhodanobacteraceae</taxon>
        <taxon>Dyella</taxon>
    </lineage>
</organism>
<dbReference type="AlphaFoldDB" id="A0A370XBQ8"/>
<protein>
    <submittedName>
        <fullName evidence="2">Type IV pilus modification protein PilV</fullName>
    </submittedName>
</protein>